<dbReference type="PANTHER" id="PTHR45694:SF5">
    <property type="entry name" value="GLUTAREDOXIN 2"/>
    <property type="match status" value="1"/>
</dbReference>
<dbReference type="GO" id="GO:0034599">
    <property type="term" value="P:cellular response to oxidative stress"/>
    <property type="evidence" value="ECO:0007669"/>
    <property type="project" value="TreeGrafter"/>
</dbReference>
<name>A0A0V1PQN3_9ASCO</name>
<dbReference type="GO" id="GO:0005801">
    <property type="term" value="C:cis-Golgi network"/>
    <property type="evidence" value="ECO:0007669"/>
    <property type="project" value="TreeGrafter"/>
</dbReference>
<dbReference type="SUPFAM" id="SSF52833">
    <property type="entry name" value="Thioredoxin-like"/>
    <property type="match status" value="1"/>
</dbReference>
<evidence type="ECO:0000313" key="2">
    <source>
        <dbReference type="EMBL" id="KRZ98547.1"/>
    </source>
</evidence>
<protein>
    <recommendedName>
        <fullName evidence="1">Glutaredoxin domain-containing protein</fullName>
    </recommendedName>
</protein>
<accession>A0A0V1PQN3</accession>
<dbReference type="Gene3D" id="3.40.30.10">
    <property type="entry name" value="Glutaredoxin"/>
    <property type="match status" value="1"/>
</dbReference>
<dbReference type="AlphaFoldDB" id="A0A0V1PQN3"/>
<dbReference type="Proteomes" id="UP000054251">
    <property type="component" value="Unassembled WGS sequence"/>
</dbReference>
<dbReference type="InterPro" id="IPR036249">
    <property type="entry name" value="Thioredoxin-like_sf"/>
</dbReference>
<proteinExistence type="predicted"/>
<reference evidence="2 3" key="1">
    <citation type="submission" date="2015-11" db="EMBL/GenBank/DDBJ databases">
        <title>The genome of Debaryomyces fabryi.</title>
        <authorList>
            <person name="Tafer H."/>
            <person name="Lopandic K."/>
        </authorList>
    </citation>
    <scope>NUCLEOTIDE SEQUENCE [LARGE SCALE GENOMIC DNA]</scope>
    <source>
        <strain evidence="2 3">CBS 789</strain>
    </source>
</reference>
<gene>
    <name evidence="2" type="ORF">AC631_05692</name>
</gene>
<evidence type="ECO:0000259" key="1">
    <source>
        <dbReference type="Pfam" id="PF00462"/>
    </source>
</evidence>
<dbReference type="OrthoDB" id="418495at2759"/>
<dbReference type="EMBL" id="LMYN01000256">
    <property type="protein sequence ID" value="KRZ98547.1"/>
    <property type="molecule type" value="Genomic_DNA"/>
</dbReference>
<dbReference type="Pfam" id="PF00462">
    <property type="entry name" value="Glutaredoxin"/>
    <property type="match status" value="1"/>
</dbReference>
<comment type="caution">
    <text evidence="2">The sequence shown here is derived from an EMBL/GenBank/DDBJ whole genome shotgun (WGS) entry which is preliminary data.</text>
</comment>
<sequence>MSKEYIERAQGLINRHPYLMLSKSWCPDCHYTYEIWNQYNVKEKVHIIELDKFEDQNEADELEKAFTEIAGRKWVPTIFFNGKILGTEEDLKAWTKEGKLTEIFKDSNLIN</sequence>
<dbReference type="GO" id="GO:0005796">
    <property type="term" value="C:Golgi lumen"/>
    <property type="evidence" value="ECO:0007669"/>
    <property type="project" value="TreeGrafter"/>
</dbReference>
<evidence type="ECO:0000313" key="3">
    <source>
        <dbReference type="Proteomes" id="UP000054251"/>
    </source>
</evidence>
<dbReference type="RefSeq" id="XP_015464650.1">
    <property type="nucleotide sequence ID" value="XM_015614521.1"/>
</dbReference>
<dbReference type="GO" id="GO:0000324">
    <property type="term" value="C:fungal-type vacuole"/>
    <property type="evidence" value="ECO:0007669"/>
    <property type="project" value="TreeGrafter"/>
</dbReference>
<dbReference type="PROSITE" id="PS51354">
    <property type="entry name" value="GLUTAREDOXIN_2"/>
    <property type="match status" value="1"/>
</dbReference>
<dbReference type="PANTHER" id="PTHR45694">
    <property type="entry name" value="GLUTAREDOXIN 2"/>
    <property type="match status" value="1"/>
</dbReference>
<feature type="domain" description="Glutaredoxin" evidence="1">
    <location>
        <begin position="20"/>
        <end position="83"/>
    </location>
</feature>
<dbReference type="GeneID" id="26842701"/>
<keyword evidence="3" id="KW-1185">Reference proteome</keyword>
<organism evidence="2 3">
    <name type="scientific">Debaryomyces fabryi</name>
    <dbReference type="NCBI Taxonomy" id="58627"/>
    <lineage>
        <taxon>Eukaryota</taxon>
        <taxon>Fungi</taxon>
        <taxon>Dikarya</taxon>
        <taxon>Ascomycota</taxon>
        <taxon>Saccharomycotina</taxon>
        <taxon>Pichiomycetes</taxon>
        <taxon>Debaryomycetaceae</taxon>
        <taxon>Debaryomyces</taxon>
    </lineage>
</organism>
<dbReference type="GO" id="GO:0015038">
    <property type="term" value="F:glutathione disulfide oxidoreductase activity"/>
    <property type="evidence" value="ECO:0007669"/>
    <property type="project" value="TreeGrafter"/>
</dbReference>
<dbReference type="InterPro" id="IPR002109">
    <property type="entry name" value="Glutaredoxin"/>
</dbReference>